<dbReference type="GO" id="GO:0006281">
    <property type="term" value="P:DNA repair"/>
    <property type="evidence" value="ECO:0007669"/>
    <property type="project" value="InterPro"/>
</dbReference>
<organism evidence="1 2">
    <name type="scientific">Lichenibacterium minor</name>
    <dbReference type="NCBI Taxonomy" id="2316528"/>
    <lineage>
        <taxon>Bacteria</taxon>
        <taxon>Pseudomonadati</taxon>
        <taxon>Pseudomonadota</taxon>
        <taxon>Alphaproteobacteria</taxon>
        <taxon>Hyphomicrobiales</taxon>
        <taxon>Lichenihabitantaceae</taxon>
        <taxon>Lichenibacterium</taxon>
    </lineage>
</organism>
<dbReference type="SUPFAM" id="SSF103084">
    <property type="entry name" value="Holliday junction resolvase RusA"/>
    <property type="match status" value="1"/>
</dbReference>
<comment type="caution">
    <text evidence="1">The sequence shown here is derived from an EMBL/GenBank/DDBJ whole genome shotgun (WGS) entry which is preliminary data.</text>
</comment>
<reference evidence="1 2" key="2">
    <citation type="submission" date="2019-02" db="EMBL/GenBank/DDBJ databases">
        <title>'Lichenibacterium ramalinii' gen. nov. sp. nov., 'Lichenibacterium minor' gen. nov. sp. nov.</title>
        <authorList>
            <person name="Pankratov T."/>
        </authorList>
    </citation>
    <scope>NUCLEOTIDE SEQUENCE [LARGE SCALE GENOMIC DNA]</scope>
    <source>
        <strain evidence="1 2">RmlP026</strain>
    </source>
</reference>
<dbReference type="EMBL" id="QYBB01000008">
    <property type="protein sequence ID" value="RYC32305.1"/>
    <property type="molecule type" value="Genomic_DNA"/>
</dbReference>
<dbReference type="GO" id="GO:0000287">
    <property type="term" value="F:magnesium ion binding"/>
    <property type="evidence" value="ECO:0007669"/>
    <property type="project" value="InterPro"/>
</dbReference>
<reference evidence="1 2" key="1">
    <citation type="submission" date="2018-12" db="EMBL/GenBank/DDBJ databases">
        <authorList>
            <person name="Grouzdev D.S."/>
            <person name="Krutkina M.S."/>
        </authorList>
    </citation>
    <scope>NUCLEOTIDE SEQUENCE [LARGE SCALE GENOMIC DNA]</scope>
    <source>
        <strain evidence="1 2">RmlP026</strain>
    </source>
</reference>
<dbReference type="GO" id="GO:0006310">
    <property type="term" value="P:DNA recombination"/>
    <property type="evidence" value="ECO:0007669"/>
    <property type="project" value="InterPro"/>
</dbReference>
<dbReference type="Proteomes" id="UP000290759">
    <property type="component" value="Unassembled WGS sequence"/>
</dbReference>
<sequence length="147" mass="16669">MRKPDRYRFDDVRKPDFEFCVSGRPVSAQAKNRLALQSWKRQVGAAAIAAWPGGRDMLRSDLRLHVTHYAERRIADRDNLLKPIQDALQGIVYRDDGQIVDTACNWRNINGSFTVRHVFLSVAVSFSIGVEFLHVRVWTGTGEGDLG</sequence>
<keyword evidence="2" id="KW-1185">Reference proteome</keyword>
<dbReference type="AlphaFoldDB" id="A0A4Q2UBR7"/>
<name>A0A4Q2UBR7_9HYPH</name>
<protein>
    <submittedName>
        <fullName evidence="1">RusA family crossover junction endodeoxyribonuclease</fullName>
    </submittedName>
</protein>
<accession>A0A4Q2UBR7</accession>
<dbReference type="OrthoDB" id="959793at2"/>
<evidence type="ECO:0000313" key="1">
    <source>
        <dbReference type="EMBL" id="RYC32305.1"/>
    </source>
</evidence>
<gene>
    <name evidence="1" type="ORF">D3273_09770</name>
</gene>
<evidence type="ECO:0000313" key="2">
    <source>
        <dbReference type="Proteomes" id="UP000290759"/>
    </source>
</evidence>
<dbReference type="RefSeq" id="WP_129225909.1">
    <property type="nucleotide sequence ID" value="NZ_QYBB01000008.1"/>
</dbReference>
<dbReference type="InterPro" id="IPR036614">
    <property type="entry name" value="RusA-like_sf"/>
</dbReference>
<dbReference type="Gene3D" id="3.30.1330.70">
    <property type="entry name" value="Holliday junction resolvase RusA"/>
    <property type="match status" value="1"/>
</dbReference>
<dbReference type="InterPro" id="IPR008822">
    <property type="entry name" value="Endonuclease_RusA-like"/>
</dbReference>
<dbReference type="Pfam" id="PF05866">
    <property type="entry name" value="RusA"/>
    <property type="match status" value="1"/>
</dbReference>
<proteinExistence type="predicted"/>